<dbReference type="InterPro" id="IPR025857">
    <property type="entry name" value="MacB_PCD"/>
</dbReference>
<feature type="transmembrane region" description="Helical" evidence="6">
    <location>
        <begin position="650"/>
        <end position="672"/>
    </location>
</feature>
<dbReference type="PANTHER" id="PTHR30572">
    <property type="entry name" value="MEMBRANE COMPONENT OF TRANSPORTER-RELATED"/>
    <property type="match status" value="1"/>
</dbReference>
<evidence type="ECO:0000259" key="7">
    <source>
        <dbReference type="Pfam" id="PF02687"/>
    </source>
</evidence>
<evidence type="ECO:0000256" key="4">
    <source>
        <dbReference type="ARBA" id="ARBA00022989"/>
    </source>
</evidence>
<evidence type="ECO:0000256" key="6">
    <source>
        <dbReference type="SAM" id="Phobius"/>
    </source>
</evidence>
<dbReference type="GO" id="GO:0022857">
    <property type="term" value="F:transmembrane transporter activity"/>
    <property type="evidence" value="ECO:0007669"/>
    <property type="project" value="TreeGrafter"/>
</dbReference>
<keyword evidence="2" id="KW-1003">Cell membrane</keyword>
<protein>
    <submittedName>
        <fullName evidence="9">ABC transporter permease</fullName>
    </submittedName>
</protein>
<feature type="domain" description="ABC3 transporter permease C-terminal" evidence="7">
    <location>
        <begin position="274"/>
        <end position="383"/>
    </location>
</feature>
<feature type="transmembrane region" description="Helical" evidence="6">
    <location>
        <begin position="269"/>
        <end position="293"/>
    </location>
</feature>
<keyword evidence="3 6" id="KW-0812">Transmembrane</keyword>
<keyword evidence="4 6" id="KW-1133">Transmembrane helix</keyword>
<feature type="transmembrane region" description="Helical" evidence="6">
    <location>
        <begin position="693"/>
        <end position="716"/>
    </location>
</feature>
<proteinExistence type="predicted"/>
<accession>A0AAP3STF4</accession>
<organism evidence="9 10">
    <name type="scientific">Bacteroides ovatus</name>
    <dbReference type="NCBI Taxonomy" id="28116"/>
    <lineage>
        <taxon>Bacteria</taxon>
        <taxon>Pseudomonadati</taxon>
        <taxon>Bacteroidota</taxon>
        <taxon>Bacteroidia</taxon>
        <taxon>Bacteroidales</taxon>
        <taxon>Bacteroidaceae</taxon>
        <taxon>Bacteroides</taxon>
    </lineage>
</organism>
<keyword evidence="5 6" id="KW-0472">Membrane</keyword>
<dbReference type="AlphaFoldDB" id="A0AAP3STF4"/>
<evidence type="ECO:0000313" key="9">
    <source>
        <dbReference type="EMBL" id="MDC2409627.1"/>
    </source>
</evidence>
<dbReference type="EMBL" id="JAQNWR010000013">
    <property type="protein sequence ID" value="MDC2409627.1"/>
    <property type="molecule type" value="Genomic_DNA"/>
</dbReference>
<name>A0AAP3STF4_BACOV</name>
<sequence length="774" mass="88921">MIKHYLKVAFRNLIKYKTQSLVSIIGLAVGFTCFALSVLWIRYEMTYDNFHEGADRIYLAGSSFRLYGDGFTYNSSSFLADYLAKNCPEIEKVCRIFYDWNEKKIKNEDVEFVVRRIEVDSNFISMFNIKVLDGDNHLQLKKDEIAITENTAKRIFGKESPIGKHLILEESNEEKIIVAVVKSWEGHSLFSFDILLPFHDTNPNWGNQRCQTLFRIYPNCDIEALKQRLSEYEVQQDGHKYPNSTLIAPLSTLRSSHPREDVNVKLNHIRLFACISGLVIICGICNYLTMLITRIRMRKRELALRKVNGSSNGGLLTLLLTELVLLLILSSGIGLVLIELILPTFKRLSQIYEGASFFYIEVFVYILSLIAVTVGFASLLIRYISKRTLLSNINKKSNLHLSGWFYKSSILFQLFIGIAFVFCTLVMMKQLNFLLNTKELGIERHNVGAVVYCSENVPFKEILEQMPDVTKYLSGFQTPIPKMYFSTFRIKEWEGKTTDSEQYIDLEDETINQEYADFFGVEVLEGSMLDEKDGKNMVVINEAAVKAFGWTQPVGKKIDKLGRHYIVKGVIKNISYNAPIHPVAPAMFFLPDNTGRGGIIFKVKEGTWNVVSEKIKAEVNKVNPNAELMLSNMEEVYDTYMKSERTLCQLLSIVSFICIAIAVFGIFSLVTLSCQQRRKEIAIRKVNGANIGIILNLFFREYLLLLVFSSFFAFPLGYVMMKHWLENYIKQTPIEWWLYAVIFIGMGFVIFLSIIWRVWKAAQQNPAEVLRDIQ</sequence>
<evidence type="ECO:0000256" key="2">
    <source>
        <dbReference type="ARBA" id="ARBA00022475"/>
    </source>
</evidence>
<feature type="transmembrane region" description="Helical" evidence="6">
    <location>
        <begin position="736"/>
        <end position="756"/>
    </location>
</feature>
<dbReference type="InterPro" id="IPR003838">
    <property type="entry name" value="ABC3_permease_C"/>
</dbReference>
<evidence type="ECO:0000256" key="3">
    <source>
        <dbReference type="ARBA" id="ARBA00022692"/>
    </source>
</evidence>
<dbReference type="Pfam" id="PF12704">
    <property type="entry name" value="MacB_PCD"/>
    <property type="match status" value="2"/>
</dbReference>
<dbReference type="GO" id="GO:0005886">
    <property type="term" value="C:plasma membrane"/>
    <property type="evidence" value="ECO:0007669"/>
    <property type="project" value="UniProtKB-SubCell"/>
</dbReference>
<reference evidence="9" key="1">
    <citation type="submission" date="2022-10" db="EMBL/GenBank/DDBJ databases">
        <title>Human gut microbiome strain richness.</title>
        <authorList>
            <person name="Chen-Liaw A."/>
        </authorList>
    </citation>
    <scope>NUCLEOTIDE SEQUENCE</scope>
    <source>
        <strain evidence="9">F7_m1001271B151109d0_201107</strain>
    </source>
</reference>
<evidence type="ECO:0000259" key="8">
    <source>
        <dbReference type="Pfam" id="PF12704"/>
    </source>
</evidence>
<feature type="domain" description="ABC3 transporter permease C-terminal" evidence="7">
    <location>
        <begin position="653"/>
        <end position="766"/>
    </location>
</feature>
<dbReference type="Proteomes" id="UP001214017">
    <property type="component" value="Unassembled WGS sequence"/>
</dbReference>
<evidence type="ECO:0000256" key="5">
    <source>
        <dbReference type="ARBA" id="ARBA00023136"/>
    </source>
</evidence>
<feature type="domain" description="MacB-like periplasmic core" evidence="8">
    <location>
        <begin position="20"/>
        <end position="231"/>
    </location>
</feature>
<feature type="domain" description="MacB-like periplasmic core" evidence="8">
    <location>
        <begin position="511"/>
        <end position="607"/>
    </location>
</feature>
<dbReference type="PANTHER" id="PTHR30572:SF18">
    <property type="entry name" value="ABC-TYPE MACROLIDE FAMILY EXPORT SYSTEM PERMEASE COMPONENT 2"/>
    <property type="match status" value="1"/>
</dbReference>
<evidence type="ECO:0000313" key="10">
    <source>
        <dbReference type="Proteomes" id="UP001214017"/>
    </source>
</evidence>
<comment type="subcellular location">
    <subcellularLocation>
        <location evidence="1">Cell membrane</location>
        <topology evidence="1">Multi-pass membrane protein</topology>
    </subcellularLocation>
</comment>
<dbReference type="RefSeq" id="WP_138340052.1">
    <property type="nucleotide sequence ID" value="NZ_JADMWJ010000013.1"/>
</dbReference>
<evidence type="ECO:0000256" key="1">
    <source>
        <dbReference type="ARBA" id="ARBA00004651"/>
    </source>
</evidence>
<feature type="transmembrane region" description="Helical" evidence="6">
    <location>
        <begin position="362"/>
        <end position="384"/>
    </location>
</feature>
<gene>
    <name evidence="9" type="ORF">PO240_17280</name>
</gene>
<dbReference type="Pfam" id="PF02687">
    <property type="entry name" value="FtsX"/>
    <property type="match status" value="2"/>
</dbReference>
<feature type="transmembrane region" description="Helical" evidence="6">
    <location>
        <begin position="21"/>
        <end position="41"/>
    </location>
</feature>
<feature type="transmembrane region" description="Helical" evidence="6">
    <location>
        <begin position="404"/>
        <end position="428"/>
    </location>
</feature>
<dbReference type="InterPro" id="IPR050250">
    <property type="entry name" value="Macrolide_Exporter_MacB"/>
</dbReference>
<comment type="caution">
    <text evidence="9">The sequence shown here is derived from an EMBL/GenBank/DDBJ whole genome shotgun (WGS) entry which is preliminary data.</text>
</comment>
<feature type="transmembrane region" description="Helical" evidence="6">
    <location>
        <begin position="314"/>
        <end position="342"/>
    </location>
</feature>